<accession>A0A8H6HH78</accession>
<evidence type="ECO:0000256" key="1">
    <source>
        <dbReference type="SAM" id="SignalP"/>
    </source>
</evidence>
<keyword evidence="3" id="KW-1185">Reference proteome</keyword>
<proteinExistence type="predicted"/>
<keyword evidence="1" id="KW-0732">Signal</keyword>
<sequence length="118" mass="13106">MLAQSYLRAIIIALALTLPLAVAGSDDSEDFDDYIVDFAGLGRGFTKNIPRINETTGPFSDFFSFNRPICELPPVLDGSVEVYVGWLMLRRHIQAGSWISTFHTVYLSHTSLAPRLAE</sequence>
<dbReference type="EMBL" id="JACGCI010000099">
    <property type="protein sequence ID" value="KAF6745763.1"/>
    <property type="molecule type" value="Genomic_DNA"/>
</dbReference>
<name>A0A8H6HH78_9AGAR</name>
<dbReference type="AlphaFoldDB" id="A0A8H6HH78"/>
<evidence type="ECO:0000313" key="3">
    <source>
        <dbReference type="Proteomes" id="UP000521943"/>
    </source>
</evidence>
<feature type="chain" id="PRO_5034076612" evidence="1">
    <location>
        <begin position="24"/>
        <end position="118"/>
    </location>
</feature>
<dbReference type="Proteomes" id="UP000521943">
    <property type="component" value="Unassembled WGS sequence"/>
</dbReference>
<protein>
    <submittedName>
        <fullName evidence="2">Uncharacterized protein</fullName>
    </submittedName>
</protein>
<evidence type="ECO:0000313" key="2">
    <source>
        <dbReference type="EMBL" id="KAF6745763.1"/>
    </source>
</evidence>
<comment type="caution">
    <text evidence="2">The sequence shown here is derived from an EMBL/GenBank/DDBJ whole genome shotgun (WGS) entry which is preliminary data.</text>
</comment>
<organism evidence="2 3">
    <name type="scientific">Ephemerocybe angulata</name>
    <dbReference type="NCBI Taxonomy" id="980116"/>
    <lineage>
        <taxon>Eukaryota</taxon>
        <taxon>Fungi</taxon>
        <taxon>Dikarya</taxon>
        <taxon>Basidiomycota</taxon>
        <taxon>Agaricomycotina</taxon>
        <taxon>Agaricomycetes</taxon>
        <taxon>Agaricomycetidae</taxon>
        <taxon>Agaricales</taxon>
        <taxon>Agaricineae</taxon>
        <taxon>Psathyrellaceae</taxon>
        <taxon>Ephemerocybe</taxon>
    </lineage>
</organism>
<feature type="signal peptide" evidence="1">
    <location>
        <begin position="1"/>
        <end position="23"/>
    </location>
</feature>
<gene>
    <name evidence="2" type="ORF">DFP72DRAFT_1051043</name>
</gene>
<reference evidence="2 3" key="1">
    <citation type="submission" date="2020-07" db="EMBL/GenBank/DDBJ databases">
        <title>Comparative genomics of pyrophilous fungi reveals a link between fire events and developmental genes.</title>
        <authorList>
            <consortium name="DOE Joint Genome Institute"/>
            <person name="Steindorff A.S."/>
            <person name="Carver A."/>
            <person name="Calhoun S."/>
            <person name="Stillman K."/>
            <person name="Liu H."/>
            <person name="Lipzen A."/>
            <person name="Pangilinan J."/>
            <person name="Labutti K."/>
            <person name="Bruns T.D."/>
            <person name="Grigoriev I.V."/>
        </authorList>
    </citation>
    <scope>NUCLEOTIDE SEQUENCE [LARGE SCALE GENOMIC DNA]</scope>
    <source>
        <strain evidence="2 3">CBS 144469</strain>
    </source>
</reference>